<proteinExistence type="predicted"/>
<evidence type="ECO:0000256" key="1">
    <source>
        <dbReference type="SAM" id="MobiDB-lite"/>
    </source>
</evidence>
<feature type="region of interest" description="Disordered" evidence="1">
    <location>
        <begin position="1"/>
        <end position="39"/>
    </location>
</feature>
<comment type="caution">
    <text evidence="3">The sequence shown here is derived from an EMBL/GenBank/DDBJ whole genome shotgun (WGS) entry which is preliminary data.</text>
</comment>
<name>A0A9X1BQD7_9BURK</name>
<dbReference type="Proteomes" id="UP000643207">
    <property type="component" value="Unassembled WGS sequence"/>
</dbReference>
<protein>
    <submittedName>
        <fullName evidence="3">Uncharacterized protein</fullName>
    </submittedName>
</protein>
<sequence>MNPVSELAPPDPLELWRAPGPFLPPTPPQEAGDPHPAAGPLARLERVSLRLGALIWLLLLVGTAGGVLLPLALGLLMLALRRSARQDRVAREGLRVQARSLPALHARWQALAGPAGPRQPQPTLWLMPALETEPGELGPAARVLRGGEGGAVLLPRALVDALAAQPQALDFHLGRALARLHHAPAWAELLRLPARALPLLGPALDRAREAAADRAGLHAVGGDRDLAARALLAPVLGTLPARAPAPDEDEPSVPGLLAAYQALRAPGRSLQARLAALHDWPDPGPAPQPVAWALALFTPHPGRAPAWASLAVGAAALLLLAAAQPVLDDRAVRQRLALAHEAAQPVAAAVSAYHRRHGQGPAGLGTLGLPSELPGRLGRIELDAASLVLTLSTPDGILLLEPRLRTAQGLRWFCVPGPGLALRQAPAACRGEGPVWPAIPPGR</sequence>
<gene>
    <name evidence="3" type="ORF">JI742_02620</name>
</gene>
<accession>A0A9X1BQD7</accession>
<keyword evidence="4" id="KW-1185">Reference proteome</keyword>
<keyword evidence="2" id="KW-1133">Transmembrane helix</keyword>
<keyword evidence="2" id="KW-0812">Transmembrane</keyword>
<organism evidence="3 4">
    <name type="scientific">Aquariibacter lacus</name>
    <dbReference type="NCBI Taxonomy" id="2801332"/>
    <lineage>
        <taxon>Bacteria</taxon>
        <taxon>Pseudomonadati</taxon>
        <taxon>Pseudomonadota</taxon>
        <taxon>Betaproteobacteria</taxon>
        <taxon>Burkholderiales</taxon>
        <taxon>Sphaerotilaceae</taxon>
        <taxon>Aquariibacter</taxon>
    </lineage>
</organism>
<evidence type="ECO:0000313" key="4">
    <source>
        <dbReference type="Proteomes" id="UP000643207"/>
    </source>
</evidence>
<dbReference type="EMBL" id="JAERRA010000001">
    <property type="protein sequence ID" value="MBL0718774.1"/>
    <property type="molecule type" value="Genomic_DNA"/>
</dbReference>
<evidence type="ECO:0000313" key="3">
    <source>
        <dbReference type="EMBL" id="MBL0718774.1"/>
    </source>
</evidence>
<dbReference type="RefSeq" id="WP_201823766.1">
    <property type="nucleotide sequence ID" value="NZ_JAERRA010000001.1"/>
</dbReference>
<feature type="transmembrane region" description="Helical" evidence="2">
    <location>
        <begin position="53"/>
        <end position="80"/>
    </location>
</feature>
<keyword evidence="2" id="KW-0472">Membrane</keyword>
<evidence type="ECO:0000256" key="2">
    <source>
        <dbReference type="SAM" id="Phobius"/>
    </source>
</evidence>
<dbReference type="AlphaFoldDB" id="A0A9X1BQD7"/>
<reference evidence="3 4" key="1">
    <citation type="submission" date="2021-01" db="EMBL/GenBank/DDBJ databases">
        <title>Piscinibacter sp. Jin2 Genome sequencing and assembly.</title>
        <authorList>
            <person name="Kim I."/>
        </authorList>
    </citation>
    <scope>NUCLEOTIDE SEQUENCE [LARGE SCALE GENOMIC DNA]</scope>
    <source>
        <strain evidence="3 4">Jin2</strain>
    </source>
</reference>